<evidence type="ECO:0000256" key="6">
    <source>
        <dbReference type="SAM" id="MobiDB-lite"/>
    </source>
</evidence>
<keyword evidence="2 7" id="KW-0812">Transmembrane</keyword>
<feature type="domain" description="PH" evidence="8">
    <location>
        <begin position="350"/>
        <end position="474"/>
    </location>
</feature>
<dbReference type="InterPro" id="IPR042067">
    <property type="entry name" value="Sip3_PH"/>
</dbReference>
<protein>
    <recommendedName>
        <fullName evidence="12">PH domain-containing protein</fullName>
    </recommendedName>
</protein>
<dbReference type="RefSeq" id="XP_003685454.1">
    <property type="nucleotide sequence ID" value="XM_003685406.1"/>
</dbReference>
<evidence type="ECO:0000313" key="11">
    <source>
        <dbReference type="Proteomes" id="UP000005666"/>
    </source>
</evidence>
<evidence type="ECO:0000259" key="8">
    <source>
        <dbReference type="PROSITE" id="PS50003"/>
    </source>
</evidence>
<dbReference type="KEGG" id="tpf:TPHA_0D03870"/>
<dbReference type="STRING" id="1071381.G8BT49"/>
<evidence type="ECO:0000313" key="10">
    <source>
        <dbReference type="EMBL" id="CCE63020.1"/>
    </source>
</evidence>
<keyword evidence="4 7" id="KW-0472">Membrane</keyword>
<dbReference type="InterPro" id="IPR011993">
    <property type="entry name" value="PH-like_dom_sf"/>
</dbReference>
<keyword evidence="11" id="KW-1185">Reference proteome</keyword>
<evidence type="ECO:0008006" key="12">
    <source>
        <dbReference type="Google" id="ProtNLM"/>
    </source>
</evidence>
<proteinExistence type="predicted"/>
<organism evidence="10 11">
    <name type="scientific">Tetrapisispora phaffii (strain ATCC 24235 / CBS 4417 / NBRC 1672 / NRRL Y-8282 / UCD 70-5)</name>
    <name type="common">Yeast</name>
    <name type="synonym">Fabospora phaffii</name>
    <dbReference type="NCBI Taxonomy" id="1071381"/>
    <lineage>
        <taxon>Eukaryota</taxon>
        <taxon>Fungi</taxon>
        <taxon>Dikarya</taxon>
        <taxon>Ascomycota</taxon>
        <taxon>Saccharomycotina</taxon>
        <taxon>Saccharomycetes</taxon>
        <taxon>Saccharomycetales</taxon>
        <taxon>Saccharomycetaceae</taxon>
        <taxon>Tetrapisispora</taxon>
    </lineage>
</organism>
<dbReference type="Gene3D" id="1.20.1270.60">
    <property type="entry name" value="Arfaptin homology (AH) domain/BAR domain"/>
    <property type="match status" value="1"/>
</dbReference>
<keyword evidence="3 7" id="KW-1133">Transmembrane helix</keyword>
<reference evidence="10 11" key="1">
    <citation type="journal article" date="2011" name="Proc. Natl. Acad. Sci. U.S.A.">
        <title>Evolutionary erosion of yeast sex chromosomes by mating-type switching accidents.</title>
        <authorList>
            <person name="Gordon J.L."/>
            <person name="Armisen D."/>
            <person name="Proux-Wera E."/>
            <person name="Oheigeartaigh S.S."/>
            <person name="Byrne K.P."/>
            <person name="Wolfe K.H."/>
        </authorList>
    </citation>
    <scope>NUCLEOTIDE SEQUENCE [LARGE SCALE GENOMIC DNA]</scope>
    <source>
        <strain evidence="11">ATCC 24235 / CBS 4417 / NBRC 1672 / NRRL Y-8282 / UCD 70-5</strain>
    </source>
</reference>
<evidence type="ECO:0000256" key="7">
    <source>
        <dbReference type="SAM" id="Phobius"/>
    </source>
</evidence>
<dbReference type="OMA" id="WSIAIAY"/>
<dbReference type="CDD" id="cd13280">
    <property type="entry name" value="PH_SIP3"/>
    <property type="match status" value="1"/>
</dbReference>
<dbReference type="InterPro" id="IPR027267">
    <property type="entry name" value="AH/BAR_dom_sf"/>
</dbReference>
<evidence type="ECO:0000256" key="4">
    <source>
        <dbReference type="ARBA" id="ARBA00023136"/>
    </source>
</evidence>
<name>G8BT49_TETPH</name>
<dbReference type="Gene3D" id="2.30.29.30">
    <property type="entry name" value="Pleckstrin-homology domain (PH domain)/Phosphotyrosine-binding domain (PTB)"/>
    <property type="match status" value="1"/>
</dbReference>
<dbReference type="SMART" id="SM00233">
    <property type="entry name" value="PH"/>
    <property type="match status" value="1"/>
</dbReference>
<accession>G8BT49</accession>
<evidence type="ECO:0000256" key="2">
    <source>
        <dbReference type="ARBA" id="ARBA00022692"/>
    </source>
</evidence>
<comment type="subcellular location">
    <subcellularLocation>
        <location evidence="5">Endomembrane system</location>
        <topology evidence="5">Single-pass membrane protein</topology>
    </subcellularLocation>
    <subcellularLocation>
        <location evidence="1">Endoplasmic reticulum membrane</location>
    </subcellularLocation>
</comment>
<dbReference type="PROSITE" id="PS51778">
    <property type="entry name" value="VAST"/>
    <property type="match status" value="1"/>
</dbReference>
<dbReference type="GO" id="GO:0005789">
    <property type="term" value="C:endoplasmic reticulum membrane"/>
    <property type="evidence" value="ECO:0007669"/>
    <property type="project" value="UniProtKB-SubCell"/>
</dbReference>
<dbReference type="InterPro" id="IPR031968">
    <property type="entry name" value="VASt"/>
</dbReference>
<dbReference type="GeneID" id="11534408"/>
<dbReference type="Proteomes" id="UP000005666">
    <property type="component" value="Chromosome 4"/>
</dbReference>
<dbReference type="InterPro" id="IPR001849">
    <property type="entry name" value="PH_domain"/>
</dbReference>
<dbReference type="PANTHER" id="PTHR14248">
    <property type="entry name" value="CYCLIN Y, ISOFORM A"/>
    <property type="match status" value="1"/>
</dbReference>
<sequence>MQNTLHPDRKVSQPDAGEVHDQETHSKDEIKLKLISVELKEASIDSPAFRASVNYFHTRIELFETQLQMQLDYTDSQYKNSVKSFRSMYEILLTGFLPPSNLIESTLTDNQAYLPNLIDNFSTDYYFFGIEIFKLVAGDLNTYTSLIINLIKTIIEPYKQKRTNFTYYQSKYDNMIATFQSINVLHNNLEPESIMEDSIHIYDIRKSYLEASLDLMAEIFTMRVKFDKHLIDLVSVIRKSTRFNILDTKIKVNLLNIHKTFFFDNASEDFDAVDNFIDINEFQAWIKKVMDVISTASDDLMVVKNQLYEHTLQRIAPSKDMRNYVIKDVSMGILDIVRSNNAMVTDMKESPNISGWLYMKTYVGEQNRLVWVRRWCFIQNSVFGIFALSTSKVYVEETDKFGVLNIDLRYEPLSQRKFCFHLYISKEKKVQKKNLHSIAKETATTVEPDIIVTLQAESYKELKNWFLVFKQAKAYASNLSVDNAEYTTARGRYPPRYLEFASKSITSKDKELTTVNSDTISIKKTLNCEYSEFDFLTIFNKDSNTQEPAFHFMVTSPPITTRFTQLALLTRMIQAPPNYPDAVLINIWGTTDWHEHSVTRGASTTNNIIKKNNSYSYNSNNSEVKYPKNYSERDMIITSQFKSIFYSFNDQYSFDEDEFVLFNYRGYWCPNKHQGFTLTCFITNKYFYHYMDTLGFISLMRKEIKDVISVEQDKITPNLLHFYYLNETSVSQYIYFEKACTVQAIYNFLLENNVSQTPKNINEVLQTLKDIQNNMNKTPRNISKVPKYSNLDCSYYAQVPKSFDPNGKLNIFKKQYHVHYRSSFDISPKGLLHCLLGDHSDIFKKCSLFTGNGSNYSGKHFWREHWKSADSVELVKESKAPVEDSDDKMSGTKKVTRYYNINTVDTTLRLTMLIDDKYYEIQQDPIILKFSFCRYCKIQLKYTISSKTAEDQQPKTLLVVFHDISFLDPKTNEPVTDLSLQEKIIRELLYCTNEQLFLHVKKLLKYYLDKLGNHDRTTRAINYFGMIAVIKSKKDNVHLEKSTEDHEHNIVDINISVVLALAFKVYVVRFCKIFKTYLRIGCILLAKQLLSLMSVNVLIYITLLFSSLTSIFYIGRGIKVHVSMKKSHNILHNFISSSDSWKMQRELNITTVKELIHNITVEDPDLAFGTFNKIDKANSRTYAETKKELNIKRNELLFDLNMLESLEQNLIQGNYRKFLIQEVNNCNKVKDELPSHWNNDTMLQDYCASCSVTLDKICSLLL</sequence>
<feature type="region of interest" description="Disordered" evidence="6">
    <location>
        <begin position="1"/>
        <end position="25"/>
    </location>
</feature>
<dbReference type="PROSITE" id="PS50003">
    <property type="entry name" value="PH_DOMAIN"/>
    <property type="match status" value="1"/>
</dbReference>
<dbReference type="SUPFAM" id="SSF50729">
    <property type="entry name" value="PH domain-like"/>
    <property type="match status" value="1"/>
</dbReference>
<evidence type="ECO:0000256" key="3">
    <source>
        <dbReference type="ARBA" id="ARBA00022989"/>
    </source>
</evidence>
<evidence type="ECO:0000256" key="5">
    <source>
        <dbReference type="ARBA" id="ARBA00037847"/>
    </source>
</evidence>
<dbReference type="EMBL" id="HE612859">
    <property type="protein sequence ID" value="CCE63020.1"/>
    <property type="molecule type" value="Genomic_DNA"/>
</dbReference>
<dbReference type="OrthoDB" id="10070851at2759"/>
<feature type="domain" description="VASt" evidence="9">
    <location>
        <begin position="815"/>
        <end position="1012"/>
    </location>
</feature>
<dbReference type="eggNOG" id="ENOG502QU87">
    <property type="taxonomic scope" value="Eukaryota"/>
</dbReference>
<dbReference type="AlphaFoldDB" id="G8BT49"/>
<feature type="transmembrane region" description="Helical" evidence="7">
    <location>
        <begin position="1089"/>
        <end position="1114"/>
    </location>
</feature>
<evidence type="ECO:0000259" key="9">
    <source>
        <dbReference type="PROSITE" id="PS51778"/>
    </source>
</evidence>
<gene>
    <name evidence="10" type="primary">TPHA0D03870</name>
    <name evidence="10" type="ordered locus">TPHA_0D03870</name>
</gene>
<evidence type="ECO:0000256" key="1">
    <source>
        <dbReference type="ARBA" id="ARBA00004586"/>
    </source>
</evidence>
<dbReference type="HOGENOM" id="CLU_001720_0_0_1"/>
<dbReference type="SUPFAM" id="SSF103657">
    <property type="entry name" value="BAR/IMD domain-like"/>
    <property type="match status" value="1"/>
</dbReference>